<keyword evidence="8" id="KW-0676">Redox-active center</keyword>
<dbReference type="GO" id="GO:0008379">
    <property type="term" value="F:thioredoxin peroxidase activity"/>
    <property type="evidence" value="ECO:0007669"/>
    <property type="project" value="TreeGrafter"/>
</dbReference>
<dbReference type="InterPro" id="IPR013766">
    <property type="entry name" value="Thioredoxin_domain"/>
</dbReference>
<dbReference type="PANTHER" id="PTHR42801:SF4">
    <property type="entry name" value="AHPC_TSA FAMILY PROTEIN"/>
    <property type="match status" value="1"/>
</dbReference>
<dbReference type="InterPro" id="IPR000866">
    <property type="entry name" value="AhpC/TSA"/>
</dbReference>
<comment type="catalytic activity">
    <reaction evidence="12">
        <text>a hydroperoxide + [thioredoxin]-dithiol = an alcohol + [thioredoxin]-disulfide + H2O</text>
        <dbReference type="Rhea" id="RHEA:62620"/>
        <dbReference type="Rhea" id="RHEA-COMP:10698"/>
        <dbReference type="Rhea" id="RHEA-COMP:10700"/>
        <dbReference type="ChEBI" id="CHEBI:15377"/>
        <dbReference type="ChEBI" id="CHEBI:29950"/>
        <dbReference type="ChEBI" id="CHEBI:30879"/>
        <dbReference type="ChEBI" id="CHEBI:35924"/>
        <dbReference type="ChEBI" id="CHEBI:50058"/>
        <dbReference type="EC" id="1.11.1.24"/>
    </reaction>
</comment>
<protein>
    <recommendedName>
        <fullName evidence="3">thioredoxin-dependent peroxiredoxin</fullName>
        <ecNumber evidence="3">1.11.1.24</ecNumber>
    </recommendedName>
    <alternativeName>
        <fullName evidence="11">Bacterioferritin comigratory protein</fullName>
    </alternativeName>
    <alternativeName>
        <fullName evidence="9">Thioredoxin peroxidase</fullName>
    </alternativeName>
</protein>
<dbReference type="Pfam" id="PF00578">
    <property type="entry name" value="AhpC-TSA"/>
    <property type="match status" value="1"/>
</dbReference>
<dbReference type="PROSITE" id="PS51352">
    <property type="entry name" value="THIOREDOXIN_2"/>
    <property type="match status" value="1"/>
</dbReference>
<accession>Q7U7G9</accession>
<keyword evidence="5" id="KW-0049">Antioxidant</keyword>
<organism evidence="15 16">
    <name type="scientific">Parasynechococcus marenigrum (strain WH8102)</name>
    <dbReference type="NCBI Taxonomy" id="84588"/>
    <lineage>
        <taxon>Bacteria</taxon>
        <taxon>Bacillati</taxon>
        <taxon>Cyanobacteriota</taxon>
        <taxon>Cyanophyceae</taxon>
        <taxon>Synechococcales</taxon>
        <taxon>Prochlorococcaceae</taxon>
        <taxon>Parasynechococcus</taxon>
        <taxon>Parasynechococcus marenigrum</taxon>
    </lineage>
</organism>
<dbReference type="PANTHER" id="PTHR42801">
    <property type="entry name" value="THIOREDOXIN-DEPENDENT PEROXIDE REDUCTASE"/>
    <property type="match status" value="1"/>
</dbReference>
<dbReference type="InterPro" id="IPR036249">
    <property type="entry name" value="Thioredoxin-like_sf"/>
</dbReference>
<dbReference type="STRING" id="84588.SYNW1015"/>
<evidence type="ECO:0000259" key="14">
    <source>
        <dbReference type="PROSITE" id="PS51352"/>
    </source>
</evidence>
<dbReference type="RefSeq" id="WP_011127880.1">
    <property type="nucleotide sequence ID" value="NC_005070.1"/>
</dbReference>
<dbReference type="Proteomes" id="UP000001422">
    <property type="component" value="Chromosome"/>
</dbReference>
<keyword evidence="6" id="KW-0560">Oxidoreductase</keyword>
<comment type="subunit">
    <text evidence="2">Monomer.</text>
</comment>
<dbReference type="HOGENOM" id="CLU_042529_14_2_3"/>
<comment type="similarity">
    <text evidence="10">Belongs to the peroxiredoxin family. BCP/PrxQ subfamily.</text>
</comment>
<evidence type="ECO:0000256" key="7">
    <source>
        <dbReference type="ARBA" id="ARBA00023157"/>
    </source>
</evidence>
<evidence type="ECO:0000256" key="11">
    <source>
        <dbReference type="ARBA" id="ARBA00041373"/>
    </source>
</evidence>
<dbReference type="KEGG" id="syw:SYNW1015"/>
<feature type="domain" description="Thioredoxin" evidence="14">
    <location>
        <begin position="3"/>
        <end position="151"/>
    </location>
</feature>
<sequence length="151" mass="16395">MAIGVGDSLPSFCLDDQDGVQRTPETARGRWLVLFFYPKDDTPGCTAEACGFRDSSAAFQELGAEVWGISGDDAISHRRFATRHGLNFPLLVDRNNSLRRSLGVPKALGLVPGRVTYVVDGEGVIRHVFSNLLDGPAHVREAERVISSLQG</sequence>
<dbReference type="PeroxiBase" id="4318">
    <property type="entry name" value="SspBCP_WH8102"/>
</dbReference>
<evidence type="ECO:0000256" key="8">
    <source>
        <dbReference type="ARBA" id="ARBA00023284"/>
    </source>
</evidence>
<dbReference type="InterPro" id="IPR050924">
    <property type="entry name" value="Peroxiredoxin_BCP/PrxQ"/>
</dbReference>
<name>Q7U7G9_PARMW</name>
<evidence type="ECO:0000256" key="6">
    <source>
        <dbReference type="ARBA" id="ARBA00023002"/>
    </source>
</evidence>
<dbReference type="EC" id="1.11.1.24" evidence="3"/>
<evidence type="ECO:0000256" key="10">
    <source>
        <dbReference type="ARBA" id="ARBA00038489"/>
    </source>
</evidence>
<evidence type="ECO:0000256" key="1">
    <source>
        <dbReference type="ARBA" id="ARBA00003330"/>
    </source>
</evidence>
<dbReference type="GO" id="GO:0045454">
    <property type="term" value="P:cell redox homeostasis"/>
    <property type="evidence" value="ECO:0007669"/>
    <property type="project" value="TreeGrafter"/>
</dbReference>
<evidence type="ECO:0000256" key="5">
    <source>
        <dbReference type="ARBA" id="ARBA00022862"/>
    </source>
</evidence>
<keyword evidence="4" id="KW-0575">Peroxidase</keyword>
<dbReference type="SUPFAM" id="SSF52833">
    <property type="entry name" value="Thioredoxin-like"/>
    <property type="match status" value="1"/>
</dbReference>
<dbReference type="PIRSF" id="PIRSF000239">
    <property type="entry name" value="AHPC"/>
    <property type="match status" value="1"/>
</dbReference>
<keyword evidence="16" id="KW-1185">Reference proteome</keyword>
<evidence type="ECO:0000256" key="12">
    <source>
        <dbReference type="ARBA" id="ARBA00049091"/>
    </source>
</evidence>
<reference evidence="15 16" key="1">
    <citation type="journal article" date="2003" name="Nature">
        <title>The genome of a motile marine Synechococcus.</title>
        <authorList>
            <person name="Palenik B."/>
            <person name="Brahamsha B."/>
            <person name="Larimer F."/>
            <person name="Land M."/>
            <person name="Hauser L."/>
            <person name="Chain P."/>
            <person name="Lamerdin J."/>
            <person name="Regala W."/>
            <person name="Allen E.A."/>
            <person name="McCarren J."/>
            <person name="Paulsen I."/>
            <person name="Dufresne A."/>
            <person name="Partensky F."/>
            <person name="Webb E."/>
            <person name="Waterbury J."/>
        </authorList>
    </citation>
    <scope>NUCLEOTIDE SEQUENCE [LARGE SCALE GENOMIC DNA]</scope>
    <source>
        <strain evidence="15 16">WH8102</strain>
    </source>
</reference>
<dbReference type="AlphaFoldDB" id="Q7U7G9"/>
<dbReference type="eggNOG" id="COG1225">
    <property type="taxonomic scope" value="Bacteria"/>
</dbReference>
<comment type="function">
    <text evidence="1">Thiol-specific peroxidase that catalyzes the reduction of hydrogen peroxide and organic hydroperoxides to water and alcohols, respectively. Plays a role in cell protection against oxidative stress by detoxifying peroxides and as sensor of hydrogen peroxide-mediated signaling events.</text>
</comment>
<dbReference type="InterPro" id="IPR024706">
    <property type="entry name" value="Peroxiredoxin_AhpC-typ"/>
</dbReference>
<evidence type="ECO:0000256" key="13">
    <source>
        <dbReference type="PIRSR" id="PIRSR000239-1"/>
    </source>
</evidence>
<dbReference type="GO" id="GO:0034599">
    <property type="term" value="P:cellular response to oxidative stress"/>
    <property type="evidence" value="ECO:0007669"/>
    <property type="project" value="TreeGrafter"/>
</dbReference>
<dbReference type="GO" id="GO:0005737">
    <property type="term" value="C:cytoplasm"/>
    <property type="evidence" value="ECO:0007669"/>
    <property type="project" value="TreeGrafter"/>
</dbReference>
<gene>
    <name evidence="15" type="ordered locus">SYNW1015</name>
</gene>
<evidence type="ECO:0000256" key="2">
    <source>
        <dbReference type="ARBA" id="ARBA00011245"/>
    </source>
</evidence>
<evidence type="ECO:0000256" key="3">
    <source>
        <dbReference type="ARBA" id="ARBA00013017"/>
    </source>
</evidence>
<evidence type="ECO:0000313" key="15">
    <source>
        <dbReference type="EMBL" id="CAE07530.1"/>
    </source>
</evidence>
<keyword evidence="7" id="KW-1015">Disulfide bond</keyword>
<feature type="active site" description="Cysteine sulfenic acid (-SOH) intermediate; for peroxidase activity" evidence="13">
    <location>
        <position position="45"/>
    </location>
</feature>
<dbReference type="Gene3D" id="3.40.30.10">
    <property type="entry name" value="Glutaredoxin"/>
    <property type="match status" value="1"/>
</dbReference>
<evidence type="ECO:0000313" key="16">
    <source>
        <dbReference type="Proteomes" id="UP000001422"/>
    </source>
</evidence>
<dbReference type="EMBL" id="BX569691">
    <property type="protein sequence ID" value="CAE07530.1"/>
    <property type="molecule type" value="Genomic_DNA"/>
</dbReference>
<evidence type="ECO:0000256" key="9">
    <source>
        <dbReference type="ARBA" id="ARBA00032824"/>
    </source>
</evidence>
<evidence type="ECO:0000256" key="4">
    <source>
        <dbReference type="ARBA" id="ARBA00022559"/>
    </source>
</evidence>
<proteinExistence type="inferred from homology"/>
<dbReference type="CDD" id="cd03017">
    <property type="entry name" value="PRX_BCP"/>
    <property type="match status" value="1"/>
</dbReference>